<dbReference type="SUPFAM" id="SSF52317">
    <property type="entry name" value="Class I glutamine amidotransferase-like"/>
    <property type="match status" value="1"/>
</dbReference>
<proteinExistence type="predicted"/>
<dbReference type="Proteomes" id="UP000003465">
    <property type="component" value="Unassembled WGS sequence"/>
</dbReference>
<feature type="domain" description="ThuA-like" evidence="1">
    <location>
        <begin position="12"/>
        <end position="94"/>
    </location>
</feature>
<reference evidence="2 3" key="1">
    <citation type="journal article" date="2011" name="PLoS Pathog.">
        <title>Dynamic evolution of pathogenicity revealed by sequencing and comparative genomics of 19 Pseudomonas syringae isolates.</title>
        <authorList>
            <person name="Baltrus D.A."/>
            <person name="Nishimura M.T."/>
            <person name="Romanchuk A."/>
            <person name="Chang J.H."/>
            <person name="Mukhtar M.S."/>
            <person name="Cherkis K."/>
            <person name="Roach J."/>
            <person name="Grant S.R."/>
            <person name="Jones C.D."/>
            <person name="Dangl J.L."/>
        </authorList>
    </citation>
    <scope>NUCLEOTIDE SEQUENCE [LARGE SCALE GENOMIC DNA]</scope>
    <source>
        <strain evidence="2 3">301020</strain>
    </source>
</reference>
<evidence type="ECO:0000313" key="3">
    <source>
        <dbReference type="Proteomes" id="UP000003465"/>
    </source>
</evidence>
<dbReference type="Pfam" id="PF06283">
    <property type="entry name" value="ThuA"/>
    <property type="match status" value="1"/>
</dbReference>
<sequence>MSNSEDATVTRALYLYGGWPGHYPYEIAAWARELFKELEWDVEESTDIFTLDRDLKSYDVVIIGWNNAVTTETLTASQERHLSEAVESGVGLVG</sequence>
<evidence type="ECO:0000313" key="2">
    <source>
        <dbReference type="EMBL" id="EGH27474.1"/>
    </source>
</evidence>
<dbReference type="EMBL" id="AEAG01003410">
    <property type="protein sequence ID" value="EGH27474.1"/>
    <property type="molecule type" value="Genomic_DNA"/>
</dbReference>
<organism evidence="2 3">
    <name type="scientific">Pseudomonas amygdali pv. mori str. 301020</name>
    <dbReference type="NCBI Taxonomy" id="629261"/>
    <lineage>
        <taxon>Bacteria</taxon>
        <taxon>Pseudomonadati</taxon>
        <taxon>Pseudomonadota</taxon>
        <taxon>Gammaproteobacteria</taxon>
        <taxon>Pseudomonadales</taxon>
        <taxon>Pseudomonadaceae</taxon>
        <taxon>Pseudomonas</taxon>
        <taxon>Pseudomonas amygdali</taxon>
    </lineage>
</organism>
<accession>A0A656GPF2</accession>
<dbReference type="Gene3D" id="3.40.50.880">
    <property type="match status" value="1"/>
</dbReference>
<dbReference type="InterPro" id="IPR029062">
    <property type="entry name" value="Class_I_gatase-like"/>
</dbReference>
<dbReference type="AlphaFoldDB" id="A0A656GPF2"/>
<dbReference type="InterPro" id="IPR029010">
    <property type="entry name" value="ThuA-like"/>
</dbReference>
<evidence type="ECO:0000259" key="1">
    <source>
        <dbReference type="Pfam" id="PF06283"/>
    </source>
</evidence>
<comment type="caution">
    <text evidence="2">The sequence shown here is derived from an EMBL/GenBank/DDBJ whole genome shotgun (WGS) entry which is preliminary data.</text>
</comment>
<protein>
    <recommendedName>
        <fullName evidence="1">ThuA-like domain-containing protein</fullName>
    </recommendedName>
</protein>
<gene>
    <name evidence="2" type="ORF">PSYMO_40642</name>
</gene>
<feature type="non-terminal residue" evidence="2">
    <location>
        <position position="94"/>
    </location>
</feature>
<name>A0A656GPF2_PSEA0</name>